<evidence type="ECO:0000256" key="2">
    <source>
        <dbReference type="SAM" id="Phobius"/>
    </source>
</evidence>
<keyword evidence="2" id="KW-1133">Transmembrane helix</keyword>
<keyword evidence="4" id="KW-1185">Reference proteome</keyword>
<reference evidence="3 4" key="1">
    <citation type="submission" date="2016-01" db="EMBL/GenBank/DDBJ databases">
        <title>Genome sequencing of Roseivirga echinicomitans KMM 6058.</title>
        <authorList>
            <person name="Selvaratnam C."/>
            <person name="Thevarajoo S."/>
            <person name="Goh K.M."/>
            <person name="Ee R."/>
            <person name="Chan K.-G."/>
            <person name="Chong C.S."/>
        </authorList>
    </citation>
    <scope>NUCLEOTIDE SEQUENCE [LARGE SCALE GENOMIC DNA]</scope>
    <source>
        <strain evidence="3 4">KMM 6058</strain>
    </source>
</reference>
<dbReference type="OrthoDB" id="982539at2"/>
<organism evidence="3 4">
    <name type="scientific">Roseivirga echinicomitans</name>
    <dbReference type="NCBI Taxonomy" id="296218"/>
    <lineage>
        <taxon>Bacteria</taxon>
        <taxon>Pseudomonadati</taxon>
        <taxon>Bacteroidota</taxon>
        <taxon>Cytophagia</taxon>
        <taxon>Cytophagales</taxon>
        <taxon>Roseivirgaceae</taxon>
        <taxon>Roseivirga</taxon>
    </lineage>
</organism>
<proteinExistence type="predicted"/>
<dbReference type="Proteomes" id="UP000075615">
    <property type="component" value="Unassembled WGS sequence"/>
</dbReference>
<accession>A0A150X9P1</accession>
<sequence length="156" mass="17459">MEFDTSNLLYIAFAILYFVFTARKKGQKKNAGDPSSSPERSGDTVGPVPTNQQPTFEDLLEQFTGQRKVKEAAKPVVVEESTSSVIEEIKSNQTRKSIYSEANKLYGAKKRTETSSIIFHEPEEELAEGTDYAALISDTDGARKAFVMSEIFNRKY</sequence>
<feature type="region of interest" description="Disordered" evidence="1">
    <location>
        <begin position="27"/>
        <end position="53"/>
    </location>
</feature>
<dbReference type="EMBL" id="LRDB01000045">
    <property type="protein sequence ID" value="KYG75455.1"/>
    <property type="molecule type" value="Genomic_DNA"/>
</dbReference>
<evidence type="ECO:0000313" key="4">
    <source>
        <dbReference type="Proteomes" id="UP000075615"/>
    </source>
</evidence>
<dbReference type="RefSeq" id="WP_068416833.1">
    <property type="nucleotide sequence ID" value="NZ_LRDB01000045.1"/>
</dbReference>
<keyword evidence="2" id="KW-0472">Membrane</keyword>
<comment type="caution">
    <text evidence="3">The sequence shown here is derived from an EMBL/GenBank/DDBJ whole genome shotgun (WGS) entry which is preliminary data.</text>
</comment>
<feature type="transmembrane region" description="Helical" evidence="2">
    <location>
        <begin position="6"/>
        <end position="22"/>
    </location>
</feature>
<evidence type="ECO:0000313" key="3">
    <source>
        <dbReference type="EMBL" id="KYG75455.1"/>
    </source>
</evidence>
<keyword evidence="2" id="KW-0812">Transmembrane</keyword>
<protein>
    <submittedName>
        <fullName evidence="3">Uncharacterized protein</fullName>
    </submittedName>
</protein>
<dbReference type="AlphaFoldDB" id="A0A150X9P1"/>
<evidence type="ECO:0000256" key="1">
    <source>
        <dbReference type="SAM" id="MobiDB-lite"/>
    </source>
</evidence>
<dbReference type="STRING" id="296218.AWN68_07875"/>
<name>A0A150X9P1_9BACT</name>
<gene>
    <name evidence="3" type="ORF">AWN68_07875</name>
</gene>